<comment type="caution">
    <text evidence="12">Lacks conserved residue(s) required for the propagation of feature annotation.</text>
</comment>
<dbReference type="GO" id="GO:0005886">
    <property type="term" value="C:plasma membrane"/>
    <property type="evidence" value="ECO:0007669"/>
    <property type="project" value="UniProtKB-SubCell"/>
</dbReference>
<dbReference type="EMBL" id="LJIJ01002734">
    <property type="protein sequence ID" value="ODM89305.1"/>
    <property type="molecule type" value="Genomic_DNA"/>
</dbReference>
<dbReference type="GO" id="GO:0005243">
    <property type="term" value="F:gap junction channel activity"/>
    <property type="evidence" value="ECO:0007669"/>
    <property type="project" value="TreeGrafter"/>
</dbReference>
<evidence type="ECO:0000256" key="3">
    <source>
        <dbReference type="ARBA" id="ARBA00022448"/>
    </source>
</evidence>
<keyword evidence="14" id="KW-1185">Reference proteome</keyword>
<evidence type="ECO:0000256" key="8">
    <source>
        <dbReference type="ARBA" id="ARBA00022989"/>
    </source>
</evidence>
<evidence type="ECO:0000256" key="10">
    <source>
        <dbReference type="ARBA" id="ARBA00023136"/>
    </source>
</evidence>
<keyword evidence="8 12" id="KW-1133">Transmembrane helix</keyword>
<comment type="caution">
    <text evidence="13">The sequence shown here is derived from an EMBL/GenBank/DDBJ whole genome shotgun (WGS) entry which is preliminary data.</text>
</comment>
<keyword evidence="10 12" id="KW-0472">Membrane</keyword>
<keyword evidence="3 12" id="KW-0813">Transport</keyword>
<evidence type="ECO:0000313" key="14">
    <source>
        <dbReference type="Proteomes" id="UP000094527"/>
    </source>
</evidence>
<accession>A0A1D2M8K9</accession>
<dbReference type="PRINTS" id="PR01262">
    <property type="entry name" value="INNEXIN"/>
</dbReference>
<feature type="transmembrane region" description="Helical" evidence="12">
    <location>
        <begin position="108"/>
        <end position="125"/>
    </location>
</feature>
<keyword evidence="11 12" id="KW-0407">Ion channel</keyword>
<proteinExistence type="inferred from homology"/>
<name>A0A1D2M8K9_ORCCI</name>
<comment type="similarity">
    <text evidence="12">Belongs to the pannexin family.</text>
</comment>
<dbReference type="PROSITE" id="PS51013">
    <property type="entry name" value="PANNEXIN"/>
    <property type="match status" value="1"/>
</dbReference>
<evidence type="ECO:0000256" key="6">
    <source>
        <dbReference type="ARBA" id="ARBA00022868"/>
    </source>
</evidence>
<keyword evidence="6" id="KW-0303">Gap junction</keyword>
<dbReference type="InterPro" id="IPR000990">
    <property type="entry name" value="Innexin"/>
</dbReference>
<organism evidence="13 14">
    <name type="scientific">Orchesella cincta</name>
    <name type="common">Springtail</name>
    <name type="synonym">Podura cincta</name>
    <dbReference type="NCBI Taxonomy" id="48709"/>
    <lineage>
        <taxon>Eukaryota</taxon>
        <taxon>Metazoa</taxon>
        <taxon>Ecdysozoa</taxon>
        <taxon>Arthropoda</taxon>
        <taxon>Hexapoda</taxon>
        <taxon>Collembola</taxon>
        <taxon>Entomobryomorpha</taxon>
        <taxon>Entomobryoidea</taxon>
        <taxon>Orchesellidae</taxon>
        <taxon>Orchesellinae</taxon>
        <taxon>Orchesella</taxon>
    </lineage>
</organism>
<evidence type="ECO:0000256" key="12">
    <source>
        <dbReference type="RuleBase" id="RU010713"/>
    </source>
</evidence>
<dbReference type="AlphaFoldDB" id="A0A1D2M8K9"/>
<reference evidence="13 14" key="1">
    <citation type="journal article" date="2016" name="Genome Biol. Evol.">
        <title>Gene Family Evolution Reflects Adaptation to Soil Environmental Stressors in the Genome of the Collembolan Orchesella cincta.</title>
        <authorList>
            <person name="Faddeeva-Vakhrusheva A."/>
            <person name="Derks M.F."/>
            <person name="Anvar S.Y."/>
            <person name="Agamennone V."/>
            <person name="Suring W."/>
            <person name="Smit S."/>
            <person name="van Straalen N.M."/>
            <person name="Roelofs D."/>
        </authorList>
    </citation>
    <scope>NUCLEOTIDE SEQUENCE [LARGE SCALE GENOMIC DNA]</scope>
    <source>
        <tissue evidence="13">Mixed pool</tissue>
    </source>
</reference>
<dbReference type="OrthoDB" id="5867527at2759"/>
<dbReference type="Pfam" id="PF00876">
    <property type="entry name" value="Innexin"/>
    <property type="match status" value="1"/>
</dbReference>
<comment type="subcellular location">
    <subcellularLocation>
        <location evidence="1">Cell junction</location>
        <location evidence="1">Gap junction</location>
    </subcellularLocation>
    <subcellularLocation>
        <location evidence="2 12">Cell membrane</location>
        <topology evidence="2 12">Multi-pass membrane protein</topology>
    </subcellularLocation>
</comment>
<keyword evidence="9 12" id="KW-0406">Ion transport</keyword>
<evidence type="ECO:0000256" key="11">
    <source>
        <dbReference type="ARBA" id="ARBA00023303"/>
    </source>
</evidence>
<feature type="transmembrane region" description="Helical" evidence="12">
    <location>
        <begin position="178"/>
        <end position="202"/>
    </location>
</feature>
<sequence length="335" mass="39520">MYNLLKGLKPYLKRQEIVIDGPVFRIHSTFTTVLLAVYSMIITWTQFVGQPIKCLASKAVAKNVINTYCWIMSTFLMPDGFGRPYGQIAHPGVSNDLGDNTPRKYYTYYQWVCFVLFFQALLCYFPKWIWQSWERNLMFTIVCGLNTGLRTEQEKNQKKGILLDYLVRHLNKHNMYVYRYWCCELMCFVNILMQMLLMNWFFDGDFMNYGLKVVAFDDEDQSNRIDHMIYVFPRVTKCIFRKYGPGASIEKHDAICLLPLNIVNEKTYIFICPAFRFRLMHAHNKMVSEEAALLLSRRLSMGDWWILHMLGQNMDPQVFKEVISQFAEKVDTMGK</sequence>
<keyword evidence="5 12" id="KW-0812">Transmembrane</keyword>
<evidence type="ECO:0000256" key="9">
    <source>
        <dbReference type="ARBA" id="ARBA00023065"/>
    </source>
</evidence>
<dbReference type="STRING" id="48709.A0A1D2M8K9"/>
<keyword evidence="7" id="KW-0965">Cell junction</keyword>
<evidence type="ECO:0000256" key="5">
    <source>
        <dbReference type="ARBA" id="ARBA00022692"/>
    </source>
</evidence>
<evidence type="ECO:0000313" key="13">
    <source>
        <dbReference type="EMBL" id="ODM89305.1"/>
    </source>
</evidence>
<dbReference type="GO" id="GO:0005921">
    <property type="term" value="C:gap junction"/>
    <property type="evidence" value="ECO:0007669"/>
    <property type="project" value="UniProtKB-SubCell"/>
</dbReference>
<keyword evidence="4" id="KW-1003">Cell membrane</keyword>
<dbReference type="GO" id="GO:0034220">
    <property type="term" value="P:monoatomic ion transmembrane transport"/>
    <property type="evidence" value="ECO:0007669"/>
    <property type="project" value="UniProtKB-KW"/>
</dbReference>
<comment type="function">
    <text evidence="12">Structural component of the gap junctions.</text>
</comment>
<evidence type="ECO:0000256" key="7">
    <source>
        <dbReference type="ARBA" id="ARBA00022949"/>
    </source>
</evidence>
<dbReference type="PANTHER" id="PTHR11893:SF39">
    <property type="entry name" value="INNEXIN INX1"/>
    <property type="match status" value="1"/>
</dbReference>
<evidence type="ECO:0000256" key="4">
    <source>
        <dbReference type="ARBA" id="ARBA00022475"/>
    </source>
</evidence>
<dbReference type="PANTHER" id="PTHR11893">
    <property type="entry name" value="INNEXIN"/>
    <property type="match status" value="1"/>
</dbReference>
<evidence type="ECO:0000256" key="1">
    <source>
        <dbReference type="ARBA" id="ARBA00004610"/>
    </source>
</evidence>
<dbReference type="Proteomes" id="UP000094527">
    <property type="component" value="Unassembled WGS sequence"/>
</dbReference>
<gene>
    <name evidence="12" type="primary">inx</name>
    <name evidence="13" type="ORF">Ocin01_17377</name>
</gene>
<feature type="transmembrane region" description="Helical" evidence="12">
    <location>
        <begin position="21"/>
        <end position="41"/>
    </location>
</feature>
<evidence type="ECO:0000256" key="2">
    <source>
        <dbReference type="ARBA" id="ARBA00004651"/>
    </source>
</evidence>
<protein>
    <recommendedName>
        <fullName evidence="12">Innexin</fullName>
    </recommendedName>
</protein>